<proteinExistence type="predicted"/>
<evidence type="ECO:0000313" key="2">
    <source>
        <dbReference type="EMBL" id="OTF93971.1"/>
    </source>
</evidence>
<name>A0A251S5V9_HELAN</name>
<organism evidence="2 3">
    <name type="scientific">Helianthus annuus</name>
    <name type="common">Common sunflower</name>
    <dbReference type="NCBI Taxonomy" id="4232"/>
    <lineage>
        <taxon>Eukaryota</taxon>
        <taxon>Viridiplantae</taxon>
        <taxon>Streptophyta</taxon>
        <taxon>Embryophyta</taxon>
        <taxon>Tracheophyta</taxon>
        <taxon>Spermatophyta</taxon>
        <taxon>Magnoliopsida</taxon>
        <taxon>eudicotyledons</taxon>
        <taxon>Gunneridae</taxon>
        <taxon>Pentapetalae</taxon>
        <taxon>asterids</taxon>
        <taxon>campanulids</taxon>
        <taxon>Asterales</taxon>
        <taxon>Asteraceae</taxon>
        <taxon>Asteroideae</taxon>
        <taxon>Heliantheae alliance</taxon>
        <taxon>Heliantheae</taxon>
        <taxon>Helianthus</taxon>
    </lineage>
</organism>
<sequence length="59" mass="6698">MSFNNVWAHSIRERGRRWLVLVVVISVGGSDWRWWRLVVLVSESCNDGGRAPGGSGSRW</sequence>
<dbReference type="EMBL" id="MNCJ02000330">
    <property type="protein sequence ID" value="KAF5765297.1"/>
    <property type="molecule type" value="Genomic_DNA"/>
</dbReference>
<evidence type="ECO:0000313" key="1">
    <source>
        <dbReference type="EMBL" id="KAF5765297.1"/>
    </source>
</evidence>
<gene>
    <name evidence="2" type="ORF">HannXRQ_Chr15g0467061</name>
    <name evidence="1" type="ORF">HanXRQr2_Chr15g0702111</name>
</gene>
<dbReference type="InParanoid" id="A0A251S5V9"/>
<evidence type="ECO:0000313" key="3">
    <source>
        <dbReference type="Proteomes" id="UP000215914"/>
    </source>
</evidence>
<accession>A0A251S5V9</accession>
<keyword evidence="3" id="KW-1185">Reference proteome</keyword>
<reference evidence="2" key="2">
    <citation type="submission" date="2017-02" db="EMBL/GenBank/DDBJ databases">
        <title>Sunflower complete genome.</title>
        <authorList>
            <person name="Langlade N."/>
            <person name="Munos S."/>
        </authorList>
    </citation>
    <scope>NUCLEOTIDE SEQUENCE [LARGE SCALE GENOMIC DNA]</scope>
    <source>
        <tissue evidence="2">Leaves</tissue>
    </source>
</reference>
<dbReference type="Gramene" id="mRNA:HanXRQr2_Chr15g0702111">
    <property type="protein sequence ID" value="mRNA:HanXRQr2_Chr15g0702111"/>
    <property type="gene ID" value="HanXRQr2_Chr15g0702111"/>
</dbReference>
<protein>
    <submittedName>
        <fullName evidence="2">Uncharacterized protein</fullName>
    </submittedName>
</protein>
<reference evidence="1" key="3">
    <citation type="submission" date="2020-06" db="EMBL/GenBank/DDBJ databases">
        <title>Helianthus annuus Genome sequencing and assembly Release 2.</title>
        <authorList>
            <person name="Gouzy J."/>
            <person name="Langlade N."/>
            <person name="Munos S."/>
        </authorList>
    </citation>
    <scope>NUCLEOTIDE SEQUENCE</scope>
    <source>
        <tissue evidence="1">Leaves</tissue>
    </source>
</reference>
<reference evidence="1 3" key="1">
    <citation type="journal article" date="2017" name="Nature">
        <title>The sunflower genome provides insights into oil metabolism, flowering and Asterid evolution.</title>
        <authorList>
            <person name="Badouin H."/>
            <person name="Gouzy J."/>
            <person name="Grassa C.J."/>
            <person name="Murat F."/>
            <person name="Staton S.E."/>
            <person name="Cottret L."/>
            <person name="Lelandais-Briere C."/>
            <person name="Owens G.L."/>
            <person name="Carrere S."/>
            <person name="Mayjonade B."/>
            <person name="Legrand L."/>
            <person name="Gill N."/>
            <person name="Kane N.C."/>
            <person name="Bowers J.E."/>
            <person name="Hubner S."/>
            <person name="Bellec A."/>
            <person name="Berard A."/>
            <person name="Berges H."/>
            <person name="Blanchet N."/>
            <person name="Boniface M.C."/>
            <person name="Brunel D."/>
            <person name="Catrice O."/>
            <person name="Chaidir N."/>
            <person name="Claudel C."/>
            <person name="Donnadieu C."/>
            <person name="Faraut T."/>
            <person name="Fievet G."/>
            <person name="Helmstetter N."/>
            <person name="King M."/>
            <person name="Knapp S.J."/>
            <person name="Lai Z."/>
            <person name="Le Paslier M.C."/>
            <person name="Lippi Y."/>
            <person name="Lorenzon L."/>
            <person name="Mandel J.R."/>
            <person name="Marage G."/>
            <person name="Marchand G."/>
            <person name="Marquand E."/>
            <person name="Bret-Mestries E."/>
            <person name="Morien E."/>
            <person name="Nambeesan S."/>
            <person name="Nguyen T."/>
            <person name="Pegot-Espagnet P."/>
            <person name="Pouilly N."/>
            <person name="Raftis F."/>
            <person name="Sallet E."/>
            <person name="Schiex T."/>
            <person name="Thomas J."/>
            <person name="Vandecasteele C."/>
            <person name="Vares D."/>
            <person name="Vear F."/>
            <person name="Vautrin S."/>
            <person name="Crespi M."/>
            <person name="Mangin B."/>
            <person name="Burke J.M."/>
            <person name="Salse J."/>
            <person name="Munos S."/>
            <person name="Vincourt P."/>
            <person name="Rieseberg L.H."/>
            <person name="Langlade N.B."/>
        </authorList>
    </citation>
    <scope>NUCLEOTIDE SEQUENCE [LARGE SCALE GENOMIC DNA]</scope>
    <source>
        <strain evidence="3">cv. SF193</strain>
        <tissue evidence="1">Leaves</tissue>
    </source>
</reference>
<dbReference type="AlphaFoldDB" id="A0A251S5V9"/>
<dbReference type="Proteomes" id="UP000215914">
    <property type="component" value="Chromosome 15"/>
</dbReference>
<dbReference type="EMBL" id="CM007904">
    <property type="protein sequence ID" value="OTF93971.1"/>
    <property type="molecule type" value="Genomic_DNA"/>
</dbReference>